<proteinExistence type="predicted"/>
<dbReference type="Proteomes" id="UP000434409">
    <property type="component" value="Unassembled WGS sequence"/>
</dbReference>
<dbReference type="EMBL" id="VULY01000018">
    <property type="protein sequence ID" value="MSR93753.1"/>
    <property type="molecule type" value="Genomic_DNA"/>
</dbReference>
<dbReference type="Gene3D" id="3.40.50.300">
    <property type="entry name" value="P-loop containing nucleotide triphosphate hydrolases"/>
    <property type="match status" value="1"/>
</dbReference>
<name>A0A6N7USA1_9FIRM</name>
<dbReference type="InterPro" id="IPR027417">
    <property type="entry name" value="P-loop_NTPase"/>
</dbReference>
<keyword evidence="2" id="KW-1185">Reference proteome</keyword>
<comment type="caution">
    <text evidence="1">The sequence shown here is derived from an EMBL/GenBank/DDBJ whole genome shotgun (WGS) entry which is preliminary data.</text>
</comment>
<evidence type="ECO:0000313" key="1">
    <source>
        <dbReference type="EMBL" id="MSR93753.1"/>
    </source>
</evidence>
<protein>
    <submittedName>
        <fullName evidence="1">Uncharacterized protein</fullName>
    </submittedName>
</protein>
<sequence>MQRYNFKLKLGGCFLTQYSGRKNIEKAVYGLLEEIFPEGGLLPVTIRSSKWIEESTLEQQPLLARDPKKKEKITREYLALTRHIMEGE</sequence>
<dbReference type="RefSeq" id="WP_154476926.1">
    <property type="nucleotide sequence ID" value="NZ_JAQYBV010000103.1"/>
</dbReference>
<dbReference type="AlphaFoldDB" id="A0A6N7USA1"/>
<gene>
    <name evidence="1" type="ORF">FYJ34_05620</name>
</gene>
<reference evidence="1 2" key="1">
    <citation type="submission" date="2019-08" db="EMBL/GenBank/DDBJ databases">
        <title>In-depth cultivation of the pig gut microbiome towards novel bacterial diversity and tailored functional studies.</title>
        <authorList>
            <person name="Wylensek D."/>
            <person name="Hitch T.C.A."/>
            <person name="Clavel T."/>
        </authorList>
    </citation>
    <scope>NUCLEOTIDE SEQUENCE [LARGE SCALE GENOMIC DNA]</scope>
    <source>
        <strain evidence="1 2">68-1-5</strain>
    </source>
</reference>
<accession>A0A6N7USA1</accession>
<organism evidence="1 2">
    <name type="scientific">Suipraeoptans intestinalis</name>
    <dbReference type="NCBI Taxonomy" id="2606628"/>
    <lineage>
        <taxon>Bacteria</taxon>
        <taxon>Bacillati</taxon>
        <taxon>Bacillota</taxon>
        <taxon>Clostridia</taxon>
        <taxon>Lachnospirales</taxon>
        <taxon>Lachnospiraceae</taxon>
        <taxon>Suipraeoptans</taxon>
    </lineage>
</organism>
<evidence type="ECO:0000313" key="2">
    <source>
        <dbReference type="Proteomes" id="UP000434409"/>
    </source>
</evidence>